<gene>
    <name evidence="3" type="ORF">Gocc_2815</name>
</gene>
<dbReference type="InterPro" id="IPR007235">
    <property type="entry name" value="Glyco_trans_28_C"/>
</dbReference>
<evidence type="ECO:0000313" key="3">
    <source>
        <dbReference type="EMBL" id="RDI73459.1"/>
    </source>
</evidence>
<feature type="domain" description="Glycosyl transferase family 28 C-terminal" evidence="2">
    <location>
        <begin position="531"/>
        <end position="666"/>
    </location>
</feature>
<dbReference type="InterPro" id="IPR029058">
    <property type="entry name" value="AB_hydrolase_fold"/>
</dbReference>
<dbReference type="InterPro" id="IPR000073">
    <property type="entry name" value="AB_hydrolase_1"/>
</dbReference>
<dbReference type="Gene3D" id="3.40.50.1820">
    <property type="entry name" value="alpha/beta hydrolase"/>
    <property type="match status" value="1"/>
</dbReference>
<dbReference type="SUPFAM" id="SSF53756">
    <property type="entry name" value="UDP-Glycosyltransferase/glycogen phosphorylase"/>
    <property type="match status" value="1"/>
</dbReference>
<reference evidence="3 4" key="1">
    <citation type="submission" date="2018-07" db="EMBL/GenBank/DDBJ databases">
        <title>High-quality-draft genome sequence of Gaiella occulta.</title>
        <authorList>
            <person name="Severino R."/>
            <person name="Froufe H.J.C."/>
            <person name="Rainey F.A."/>
            <person name="Barroso C."/>
            <person name="Albuquerque L."/>
            <person name="Lobo-Da-Cunha A."/>
            <person name="Da Costa M.S."/>
            <person name="Egas C."/>
        </authorList>
    </citation>
    <scope>NUCLEOTIDE SEQUENCE [LARGE SCALE GENOMIC DNA]</scope>
    <source>
        <strain evidence="3 4">F2-233</strain>
    </source>
</reference>
<dbReference type="PANTHER" id="PTHR43798:SF33">
    <property type="entry name" value="HYDROLASE, PUTATIVE (AFU_ORTHOLOGUE AFUA_2G14860)-RELATED"/>
    <property type="match status" value="1"/>
</dbReference>
<proteinExistence type="predicted"/>
<dbReference type="PRINTS" id="PR00111">
    <property type="entry name" value="ABHYDROLASE"/>
</dbReference>
<dbReference type="RefSeq" id="WP_114797210.1">
    <property type="nucleotide sequence ID" value="NZ_QQZY01000009.1"/>
</dbReference>
<keyword evidence="4" id="KW-1185">Reference proteome</keyword>
<protein>
    <submittedName>
        <fullName evidence="3">Alpha/beta hydrolase</fullName>
    </submittedName>
</protein>
<reference evidence="4" key="2">
    <citation type="journal article" date="2019" name="MicrobiologyOpen">
        <title>High-quality draft genome sequence of Gaiella occulta isolated from a 150 meter deep mineral water borehole and comparison with the genome sequences of other deep-branching lineages of the phylum Actinobacteria.</title>
        <authorList>
            <person name="Severino R."/>
            <person name="Froufe H.J.C."/>
            <person name="Barroso C."/>
            <person name="Albuquerque L."/>
            <person name="Lobo-da-Cunha A."/>
            <person name="da Costa M.S."/>
            <person name="Egas C."/>
        </authorList>
    </citation>
    <scope>NUCLEOTIDE SEQUENCE [LARGE SCALE GENOMIC DNA]</scope>
    <source>
        <strain evidence="4">F2-233</strain>
    </source>
</reference>
<dbReference type="InterPro" id="IPR050266">
    <property type="entry name" value="AB_hydrolase_sf"/>
</dbReference>
<dbReference type="SUPFAM" id="SSF53474">
    <property type="entry name" value="alpha/beta-Hydrolases"/>
    <property type="match status" value="1"/>
</dbReference>
<dbReference type="Proteomes" id="UP000254134">
    <property type="component" value="Unassembled WGS sequence"/>
</dbReference>
<dbReference type="PANTHER" id="PTHR43798">
    <property type="entry name" value="MONOACYLGLYCEROL LIPASE"/>
    <property type="match status" value="1"/>
</dbReference>
<comment type="caution">
    <text evidence="3">The sequence shown here is derived from an EMBL/GenBank/DDBJ whole genome shotgun (WGS) entry which is preliminary data.</text>
</comment>
<evidence type="ECO:0000313" key="4">
    <source>
        <dbReference type="Proteomes" id="UP000254134"/>
    </source>
</evidence>
<dbReference type="EMBL" id="QQZY01000009">
    <property type="protein sequence ID" value="RDI73459.1"/>
    <property type="molecule type" value="Genomic_DNA"/>
</dbReference>
<evidence type="ECO:0000259" key="2">
    <source>
        <dbReference type="Pfam" id="PF04101"/>
    </source>
</evidence>
<accession>A0A7M2YV28</accession>
<sequence>MRAREPDETGAVDRDGVPIAWERFGGGRRTVLLLPTWQIIHARCWKMQVPHLARRLRVVTHDPRGNGRSGRPPTGYGLEERVADSLAVIEATCDGAAALVAFSQGANVAATIAARRPELVERLVLIGPAIGAQSADETFWDDDPDPADRFSAVSWRRDYEGFARWFFAQVFSEPHSTKQIDDCVGWALETTPEVLIAGEREFDRSGVPALLPRIACPTLVIHGADDRIIPASAGERVAEAIPDAQLVLVDGGGHAPHARDPARVNGLLDAFLDPAPPRRRRLARALQRHAPRALYVSSPIGLGHAQRDLAIARALRALRPDLEIAWLAQHPVTRVLEAAGETIHPASAQLANESAHIESQMGEHRLHCFQALREMDEILLANFMVFRDLVREERFDLWIGDEAWELDYHLHENPELKSAPYAFLTDFVGYLPMDAPGSREAAVAADYNHENIRHVERYPYVRDAAVFIGSPEDVVPRAFGPGLPFMPDWVQRHFDFCGYVLPFDPAEYADRERLRRELELDAGRPLIVAAVGGSGVGVHLLRRIAAAFEQVRRDIPEAELLLVCGPRIDPASVDPVPGMSAVGYVHDLFRTLACCDLAVVQGGLTTTMELVANRRPFISVPLADHFEQNHHVAHRLARYGAPAPTPYDEATPGRLAELMRERLAAPVRYLPVETCGAARAAALLVPLLEERKGLSTAGRGG</sequence>
<dbReference type="GO" id="GO:0016020">
    <property type="term" value="C:membrane"/>
    <property type="evidence" value="ECO:0007669"/>
    <property type="project" value="TreeGrafter"/>
</dbReference>
<dbReference type="GO" id="GO:0016787">
    <property type="term" value="F:hydrolase activity"/>
    <property type="evidence" value="ECO:0007669"/>
    <property type="project" value="UniProtKB-KW"/>
</dbReference>
<dbReference type="Pfam" id="PF00561">
    <property type="entry name" value="Abhydrolase_1"/>
    <property type="match status" value="1"/>
</dbReference>
<dbReference type="Gene3D" id="3.40.50.2000">
    <property type="entry name" value="Glycogen Phosphorylase B"/>
    <property type="match status" value="2"/>
</dbReference>
<dbReference type="GO" id="GO:0016758">
    <property type="term" value="F:hexosyltransferase activity"/>
    <property type="evidence" value="ECO:0007669"/>
    <property type="project" value="InterPro"/>
</dbReference>
<dbReference type="OrthoDB" id="3294840at2"/>
<organism evidence="3 4">
    <name type="scientific">Gaiella occulta</name>
    <dbReference type="NCBI Taxonomy" id="1002870"/>
    <lineage>
        <taxon>Bacteria</taxon>
        <taxon>Bacillati</taxon>
        <taxon>Actinomycetota</taxon>
        <taxon>Thermoleophilia</taxon>
        <taxon>Gaiellales</taxon>
        <taxon>Gaiellaceae</taxon>
        <taxon>Gaiella</taxon>
    </lineage>
</organism>
<feature type="domain" description="AB hydrolase-1" evidence="1">
    <location>
        <begin position="31"/>
        <end position="257"/>
    </location>
</feature>
<name>A0A7M2YV28_9ACTN</name>
<evidence type="ECO:0000259" key="1">
    <source>
        <dbReference type="Pfam" id="PF00561"/>
    </source>
</evidence>
<dbReference type="AlphaFoldDB" id="A0A7M2YV28"/>
<keyword evidence="3" id="KW-0378">Hydrolase</keyword>
<dbReference type="Pfam" id="PF04101">
    <property type="entry name" value="Glyco_tran_28_C"/>
    <property type="match status" value="1"/>
</dbReference>